<evidence type="ECO:0000313" key="3">
    <source>
        <dbReference type="Proteomes" id="UP001187531"/>
    </source>
</evidence>
<organism evidence="2 3">
    <name type="scientific">Artemia franciscana</name>
    <name type="common">Brine shrimp</name>
    <name type="synonym">Artemia sanfranciscana</name>
    <dbReference type="NCBI Taxonomy" id="6661"/>
    <lineage>
        <taxon>Eukaryota</taxon>
        <taxon>Metazoa</taxon>
        <taxon>Ecdysozoa</taxon>
        <taxon>Arthropoda</taxon>
        <taxon>Crustacea</taxon>
        <taxon>Branchiopoda</taxon>
        <taxon>Anostraca</taxon>
        <taxon>Artemiidae</taxon>
        <taxon>Artemia</taxon>
    </lineage>
</organism>
<evidence type="ECO:0000256" key="1">
    <source>
        <dbReference type="SAM" id="MobiDB-lite"/>
    </source>
</evidence>
<protein>
    <submittedName>
        <fullName evidence="2">Uncharacterized protein</fullName>
    </submittedName>
</protein>
<dbReference type="PANTHER" id="PTHR35842:SF1">
    <property type="entry name" value="SI:CH211-67E16.11"/>
    <property type="match status" value="1"/>
</dbReference>
<feature type="region of interest" description="Disordered" evidence="1">
    <location>
        <begin position="54"/>
        <end position="87"/>
    </location>
</feature>
<reference evidence="2" key="1">
    <citation type="submission" date="2023-07" db="EMBL/GenBank/DDBJ databases">
        <title>Chromosome-level genome assembly of Artemia franciscana.</title>
        <authorList>
            <person name="Jo E."/>
        </authorList>
    </citation>
    <scope>NUCLEOTIDE SEQUENCE</scope>
    <source>
        <tissue evidence="2">Whole body</tissue>
    </source>
</reference>
<accession>A0AA88HQE7</accession>
<proteinExistence type="predicted"/>
<dbReference type="AlphaFoldDB" id="A0AA88HQE7"/>
<evidence type="ECO:0000313" key="2">
    <source>
        <dbReference type="EMBL" id="KAK2709936.1"/>
    </source>
</evidence>
<sequence length="603" mass="68442">MKKALSVITVLYVCCYGSFPGNNYQKLNSRKSQLEDDLSKIIDDEIGTWCEPREDENLITNTAGPRKRPQVPSKTTTGSESLSIEEDEVENIDEGIAEYKRMGDEIKEDNIDSEQLARWGSAALKICLGLGQIRHNDVPALYFASPTNAKQHAILPDNSLKRVRSHDSWLVLDFFPHAMMGHTLYLFGIETNMTEQACLKNKGILVGPRECMFRILKSRCNQFIDRRRSTNQRRRHPFHQKKCEIDFLPLVHLVNSAPRQIEQRLVCRDNIPGYANCPSLRSREETAEIICDPLSTNTKRCDTTHEYVRTRCRAFETCDQAVILAGGWNWQMSGYDSLSNVLSMYKLLRHNGFGKPNVKIFFANGVRISQELERASVNDEEHQPSLSPPQNPAMYPSALKLALRYHTRTLCSTSHCVDSLVIYLSSPTRSDGAMYLWDSDGNGIADETEVYLIREFLRDIQDCQARHLVIIADQTQAGILVDIIAKSKKHKNAIVLASGRPSQISMNNEFTRHWTGFKHAHICVTDVFNASISTMAHSTPYIYDGTNGSKRLNIFGAPCDVLPPFTRQELRSHFMGCQNIPTRIWLNKNSRVQTDPPPRYLSG</sequence>
<dbReference type="PANTHER" id="PTHR35842">
    <property type="entry name" value="SI:CH211-67E16.11"/>
    <property type="match status" value="1"/>
</dbReference>
<comment type="caution">
    <text evidence="2">The sequence shown here is derived from an EMBL/GenBank/DDBJ whole genome shotgun (WGS) entry which is preliminary data.</text>
</comment>
<dbReference type="Proteomes" id="UP001187531">
    <property type="component" value="Unassembled WGS sequence"/>
</dbReference>
<feature type="compositionally biased region" description="Polar residues" evidence="1">
    <location>
        <begin position="72"/>
        <end position="82"/>
    </location>
</feature>
<name>A0AA88HQE7_ARTSF</name>
<dbReference type="EMBL" id="JAVRJZ010000017">
    <property type="protein sequence ID" value="KAK2709936.1"/>
    <property type="molecule type" value="Genomic_DNA"/>
</dbReference>
<keyword evidence="3" id="KW-1185">Reference proteome</keyword>
<gene>
    <name evidence="2" type="ORF">QYM36_013573</name>
</gene>